<dbReference type="GeneID" id="94846825"/>
<evidence type="ECO:0000313" key="4">
    <source>
        <dbReference type="Proteomes" id="UP000179807"/>
    </source>
</evidence>
<dbReference type="PANTHER" id="PTHR23159">
    <property type="entry name" value="CENTROSOMAL PROTEIN 2"/>
    <property type="match status" value="1"/>
</dbReference>
<sequence length="3653" mass="421082">MAYEACFGKTKANEIEEIGQKMLDISKKSVKKEAEQREIIKLLQIQLEAVQNNLNSKYEFSRSVIKTKYNKINRTVKQIKSTNMEIGDSVKKSLNEMKTMIKSAHKQVDYVIDSFLNERRNDLNQMEFSNYQSSKTMKENEELKKLLAQSQDHLSRSQQQYEEVVEILENKEREVNEIKQKNRSLSIQKSNNYQKDNQELLLYKQKLSEASKEIKTLKQQLNINGSDGQMNQSLLYATETIKSQEKQIKELQNHIKELNTEIYSLGNQLQLLTVHGTKGQLSPRKVKFPETGNDRYCSFEDFQSMMYERNSLADQLDRLQAMKDQKDRQNQALEMKVKELTDKNTKTEDTLNGQIQDIKDRNQDLVSRINEISKINSNLETELEKSKAEASKNETTIRQKETVISSLTKENAKLIGQISVLTKFAESPKEEQFSLSVLLDSINLDPHQRTIISKVMSDSTQKNELKISQLEQTNSQSQTDLKKIEQENILLTNQISRLKSKTELMLNENKEKTEKIVNHALRKVEQKQKEINTLSDTLKIIQEESRKKDIKIDEMEKEAKLQVEKALTESLEKTKEISSQAQKDIEQKLNDLNQKQKEIELKQIEIDKLNESTKALQEENMKKDMLISELESSYKSKTETILKESNEKSDYFVIQVQKKLAKKQSEINNLATTINLLKQDNEKKDSQIASLGNEIKELQQTILKKHQQIEEFKGTLTKFEQHKVILEEKIKDINLEKEAEIKGLHKINENLTDKIGDLEKQASKFKEEIENLKLENKSIHQNNSKANKELEIFEEKARKSEKLANEAKSQSLSLTEKLEKVQDENKQLQVFCEQGQAAFEKNQELNDKLDLYQQAHHENKKKIKALIVANQQFEAKIKAKREQILQQMKLIDDLQKSSDELNRQKAALEEQLKSQNMSKNKVRALKKSLRLLEEERNELSHKLSYAEEEIIDMEKKIDQLTEATNSNESLKLQVSELNQSLQQKETEIAIKEAQITTLKLQQQGFSQIYQDQQYSSFTEQPVITSPMNFPQQTNQSQPSSFYSPQKTQPVSPIGILQSSHQPQMQSRVDISQLNNKIHDLQEKVNKKEKEITHQKSKINKLMGIIHKLDVSISKIAGYNNDDNSESNESEFESDSSSFSSGKQSPKPRTINLTGLKKMKKKLEKTEETKNSALKEIKKLTDEKQRLQDLLKKAEEEKIRFSNIVLEQKATIEKGEEADKSLMKEIKKLKDEKESIENTLRETDAERIKLLDSLSSQKNKIEKLSQENENYNRQIKDKAKEISLVTSELSDLKLELQAFKKTNKDIIDRVSEVSKVDKIEQIPDRILWLNEQVEKIKEALLLKNNEDVVEFVSNQAQQMKQICKALNMKQGNSSKAAKEIAKELEATKKMNNDFSRREQIFASLLGNNYSFDKIHEILTALIKLEHEMFDILGCNSSSEITEHIQILMKAESFIERTLGCSSIEEIQKEIVNLRNMANALERILNVEDYNEIIQRVKDDHLDIQKIEKSFAIDSLHASLQVFIQSYTDARKATNSDSFGEVFAKTIEMASNSKKMRQSLQTDNETLVQMVEKMRNTIKATESLIDSEFDGDLTSKVSELSARNKILKDIIRIFDPNQKEDLPKLINDIFSQMMQIKTILGSQSDEVVQVVSELQSQNKQLSDLLNVDNNNIIPCVAEMKNKFKKILDIYSDSTESSLISDISNTKVQMSKIRTYFNCSKSIEDDVIEMNNQMKAISDILQEKVNVVEAVMKQNKVLSKISEILSNPENIIEEIVNQKQIINRIFEVLKEPENILGEVSKQSQLLNKISDILKNPNNLVDEISNLTQILNRINEILKEPSNIVDVISTQTQTLNRINEILKEPSNLISEVSKQSQIIHRINEILKDPDDIVEEISTQVQTLNRINEILKEPDSIVDEISNQKQIVNRITEILKGKPDTIVEEIANQTQILNRINEIYRQPTDLVDDIQKQKELLNKISEILKNPENVIEEIVNQNHVLNKVSDIMKEPENLIEAISEQNQQIKTIKEMFPESNGFINEIAKLKQQNIKLNEILPNSDDLIGEISKQTLQCKKISELFPDSDNFVEDIFDLNKQIKQIGESFSEESPSIVNDVELLNKQMRKLTKLIPEASNNIVEGVESLVKQNEYYSNLLQKAKETIKCEKDEDLISSLKMLSRIHKILRDKDNKSNNFENNENNDLKIPIHKKVNDIKKTLKTVSSILPQFGNNNNVVDQTNKTVDLLNDYSTLIQRLINMLDCEFSSIPIVIEDLLLMKAKLCNLLELSEEHEQNSSVIINEVFYLKDILRNIENITNKLEINNNVVDKVGYLSQLEINLKQMLDTDNVMDSVSILIDEQNKVYNILGNELGNTIIDKVISIKQKEASLNNLISSVGETLNINQDINIEDEIENLVDDLHLKNSLLNSFESLLSNDWEPISINDLKKVVSINESPSKRKSPITKSSNDIKVEKIESSQEVLAKLKEKISSMSNQNTTEDIGLISSLNGFIDLYEEKTEIISHLNNLIDNSNGDDLPAKIANLVKSDNEIHELLKLGKSEPALPPIQGMIENLEMAEASLSLQTCELESLQNSLEEREMAIRNIQQLTNSNDYNSLIKNIYEITAERKELQRMIHDLNNYQSNNQNNSLNKNRSADSQLPIINHRTIPEFVQQMIDEKENLSEFQKQIEELLTDVILREDINKSVKYKKMNSFEGSNVDNLNDLIEKVQQLLDDKTSLSGIVDYIKDITNDSDGYLDQIQRLCDQENQIIQILETNENIPEKIANLSIFNKSASQLLEECNPSFIQDPVEKLAFLIKENQENQEMIKQMTQETGDLKNSTKNIKQFLDSDKQLKELKSIIMKNNSDDHINIIQRAHNLVNKEQELNKAIEELKEIREAVSQFDKSDFDNTKDLPKKLSKILSESSNNLAQLNEIRELTHDPDNLNRKVKELVDYKDNLDKNFSQMNLPNEMKSMINKLSSIQSDVNSCFPSSPRRGKSELDIADKITSIADKAKVLNEIIEIMKENDLDGIPDKIINLMEHSKSLSTIGGIVHNEIPSKIIEIVNNQDNLIKMLKQMLNTEHLPKTVELILKENKQIKDKLQKVHDLIQAENEYNDIYSQNTHNSSSNSIYNDKDDVLLDCIHNLIDELHRLQNEKSLITKILNTDQQLDEIKNLKALKDKLQQMFSRKDIIPEVQRLINTTENISKISKKLECPINEIFSKITSIKEELRRLNTDFETINELLYCNTNQQTINRIKKLVSLLNEPEDVNEEIENLQSTLKKYQETLSNKQNQEKTALMELQATMAQIHRITQTKTPKGAMEKIDHMITDENQLMSLLKLSDPSNILLKVEELISERAKISINVEDSEDLPQSVFNIRKKQRENEKLLNQIAGILSVEDYSQIPRVVAELCQKSKIVKSINNLIDQKDIDQLPEKISQLTQDSASLSIRDKEYDSLKHDYDDLCNFVKRLIAIIMDGHSPQKIRFPIPTKAKDKLIEFLRSFKKRSDRNISDIKLILKRANSAGYYDSDVNEAVNSIVDAAVAIEKQLNLEDMHEKTKSFRINIEKQKAQYDSMKSIHQKRIEELRHKLEEVQRKDTELKIGHHEEDEKNMQIISNINSELETEKRIHEELLRVITDQVPDIDFLKKHIPPNEMKSLIQSTKK</sequence>
<evidence type="ECO:0000313" key="3">
    <source>
        <dbReference type="EMBL" id="OHS95331.1"/>
    </source>
</evidence>
<feature type="coiled-coil region" evidence="1">
    <location>
        <begin position="467"/>
        <end position="619"/>
    </location>
</feature>
<dbReference type="EMBL" id="MLAK01001253">
    <property type="protein sequence ID" value="OHS95331.1"/>
    <property type="molecule type" value="Genomic_DNA"/>
</dbReference>
<dbReference type="SUPFAM" id="SSF58104">
    <property type="entry name" value="Methyl-accepting chemotaxis protein (MCP) signaling domain"/>
    <property type="match status" value="1"/>
</dbReference>
<reference evidence="3" key="1">
    <citation type="submission" date="2016-10" db="EMBL/GenBank/DDBJ databases">
        <authorList>
            <person name="Benchimol M."/>
            <person name="Almeida L.G."/>
            <person name="Vasconcelos A.T."/>
            <person name="Perreira-Neves A."/>
            <person name="Rosa I.A."/>
            <person name="Tasca T."/>
            <person name="Bogo M.R."/>
            <person name="de Souza W."/>
        </authorList>
    </citation>
    <scope>NUCLEOTIDE SEQUENCE [LARGE SCALE GENOMIC DNA]</scope>
    <source>
        <strain evidence="3">K</strain>
    </source>
</reference>
<keyword evidence="1" id="KW-0175">Coiled coil</keyword>
<feature type="coiled-coil region" evidence="1">
    <location>
        <begin position="2563"/>
        <end position="2633"/>
    </location>
</feature>
<feature type="coiled-coil region" evidence="1">
    <location>
        <begin position="140"/>
        <end position="268"/>
    </location>
</feature>
<feature type="coiled-coil region" evidence="1">
    <location>
        <begin position="660"/>
        <end position="1001"/>
    </location>
</feature>
<comment type="caution">
    <text evidence="3">The sequence shown here is derived from an EMBL/GenBank/DDBJ whole genome shotgun (WGS) entry which is preliminary data.</text>
</comment>
<dbReference type="VEuPathDB" id="TrichDB:TRFO_38566"/>
<accession>A0A1J4JCF5</accession>
<name>A0A1J4JCF5_9EUKA</name>
<feature type="coiled-coil region" evidence="1">
    <location>
        <begin position="1155"/>
        <end position="1308"/>
    </location>
</feature>
<feature type="coiled-coil region" evidence="1">
    <location>
        <begin position="2865"/>
        <end position="2895"/>
    </location>
</feature>
<gene>
    <name evidence="3" type="ORF">TRFO_38566</name>
</gene>
<feature type="compositionally biased region" description="Acidic residues" evidence="2">
    <location>
        <begin position="1122"/>
        <end position="1133"/>
    </location>
</feature>
<organism evidence="3 4">
    <name type="scientific">Tritrichomonas foetus</name>
    <dbReference type="NCBI Taxonomy" id="1144522"/>
    <lineage>
        <taxon>Eukaryota</taxon>
        <taxon>Metamonada</taxon>
        <taxon>Parabasalia</taxon>
        <taxon>Tritrichomonadida</taxon>
        <taxon>Tritrichomonadidae</taxon>
        <taxon>Tritrichomonas</taxon>
    </lineage>
</organism>
<keyword evidence="4" id="KW-1185">Reference proteome</keyword>
<dbReference type="OrthoDB" id="5412539at2759"/>
<feature type="coiled-coil region" evidence="1">
    <location>
        <begin position="309"/>
        <end position="396"/>
    </location>
</feature>
<feature type="coiled-coil region" evidence="1">
    <location>
        <begin position="1063"/>
        <end position="1097"/>
    </location>
</feature>
<proteinExistence type="predicted"/>
<feature type="region of interest" description="Disordered" evidence="2">
    <location>
        <begin position="1030"/>
        <end position="1049"/>
    </location>
</feature>
<feature type="region of interest" description="Disordered" evidence="2">
    <location>
        <begin position="1121"/>
        <end position="1149"/>
    </location>
</feature>
<feature type="coiled-coil region" evidence="1">
    <location>
        <begin position="2708"/>
        <end position="2766"/>
    </location>
</feature>
<dbReference type="Proteomes" id="UP000179807">
    <property type="component" value="Unassembled WGS sequence"/>
</dbReference>
<dbReference type="Gene3D" id="6.10.250.3110">
    <property type="match status" value="1"/>
</dbReference>
<evidence type="ECO:0000256" key="1">
    <source>
        <dbReference type="SAM" id="Coils"/>
    </source>
</evidence>
<protein>
    <submittedName>
        <fullName evidence="3">Uncharacterized protein</fullName>
    </submittedName>
</protein>
<feature type="coiled-coil region" evidence="1">
    <location>
        <begin position="3213"/>
        <end position="3290"/>
    </location>
</feature>
<dbReference type="PANTHER" id="PTHR23159:SF31">
    <property type="entry name" value="CENTROSOME-ASSOCIATED PROTEIN CEP250 ISOFORM X1"/>
    <property type="match status" value="1"/>
</dbReference>
<evidence type="ECO:0000256" key="2">
    <source>
        <dbReference type="SAM" id="MobiDB-lite"/>
    </source>
</evidence>
<dbReference type="RefSeq" id="XP_068348468.1">
    <property type="nucleotide sequence ID" value="XM_068512121.1"/>
</dbReference>